<comment type="similarity">
    <text evidence="1">Belongs to the carbohydrate kinase PfkB family.</text>
</comment>
<evidence type="ECO:0000256" key="5">
    <source>
        <dbReference type="ARBA" id="ARBA00022840"/>
    </source>
</evidence>
<keyword evidence="3" id="KW-0547">Nucleotide-binding</keyword>
<reference evidence="7 8" key="1">
    <citation type="journal article" date="2019" name="mSystems">
        <title>Life at home and on the roam: Genomic adaptions reflect the dual lifestyle of an intracellular, facultative symbiont.</title>
        <authorList>
            <person name="Burgsdorf I."/>
        </authorList>
    </citation>
    <scope>NUCLEOTIDE SEQUENCE [LARGE SCALE GENOMIC DNA]</scope>
    <source>
        <strain evidence="7">277cV</strain>
    </source>
</reference>
<dbReference type="InterPro" id="IPR002173">
    <property type="entry name" value="Carboh/pur_kinase_PfkB_CS"/>
</dbReference>
<evidence type="ECO:0000259" key="6">
    <source>
        <dbReference type="Pfam" id="PF00294"/>
    </source>
</evidence>
<evidence type="ECO:0000256" key="3">
    <source>
        <dbReference type="ARBA" id="ARBA00022741"/>
    </source>
</evidence>
<dbReference type="Proteomes" id="UP000317990">
    <property type="component" value="Unassembled WGS sequence"/>
</dbReference>
<keyword evidence="5" id="KW-0067">ATP-binding</keyword>
<evidence type="ECO:0000256" key="4">
    <source>
        <dbReference type="ARBA" id="ARBA00022777"/>
    </source>
</evidence>
<accession>A0A524RM29</accession>
<dbReference type="PROSITE" id="PS00584">
    <property type="entry name" value="PFKB_KINASES_2"/>
    <property type="match status" value="1"/>
</dbReference>
<keyword evidence="4 7" id="KW-0418">Kinase</keyword>
<proteinExistence type="inferred from homology"/>
<dbReference type="PANTHER" id="PTHR43085:SF1">
    <property type="entry name" value="PSEUDOURIDINE KINASE-RELATED"/>
    <property type="match status" value="1"/>
</dbReference>
<dbReference type="GO" id="GO:0016301">
    <property type="term" value="F:kinase activity"/>
    <property type="evidence" value="ECO:0007669"/>
    <property type="project" value="UniProtKB-KW"/>
</dbReference>
<dbReference type="CDD" id="cd01167">
    <property type="entry name" value="bac_FRK"/>
    <property type="match status" value="1"/>
</dbReference>
<dbReference type="InterPro" id="IPR011611">
    <property type="entry name" value="PfkB_dom"/>
</dbReference>
<dbReference type="SUPFAM" id="SSF53613">
    <property type="entry name" value="Ribokinase-like"/>
    <property type="match status" value="1"/>
</dbReference>
<dbReference type="GO" id="GO:0005524">
    <property type="term" value="F:ATP binding"/>
    <property type="evidence" value="ECO:0007669"/>
    <property type="project" value="UniProtKB-KW"/>
</dbReference>
<evidence type="ECO:0000313" key="7">
    <source>
        <dbReference type="EMBL" id="TGG90554.1"/>
    </source>
</evidence>
<dbReference type="AlphaFoldDB" id="A0A524RM29"/>
<protein>
    <submittedName>
        <fullName evidence="7">Carbohydrate kinase</fullName>
    </submittedName>
</protein>
<evidence type="ECO:0000256" key="1">
    <source>
        <dbReference type="ARBA" id="ARBA00010688"/>
    </source>
</evidence>
<dbReference type="Pfam" id="PF00294">
    <property type="entry name" value="PfkB"/>
    <property type="match status" value="1"/>
</dbReference>
<dbReference type="EMBL" id="SRMO01000087">
    <property type="protein sequence ID" value="TGG90554.1"/>
    <property type="molecule type" value="Genomic_DNA"/>
</dbReference>
<dbReference type="InterPro" id="IPR050306">
    <property type="entry name" value="PfkB_Carbo_kinase"/>
</dbReference>
<keyword evidence="2" id="KW-0808">Transferase</keyword>
<name>A0A524RM29_9CHRO</name>
<dbReference type="Gene3D" id="3.40.1190.20">
    <property type="match status" value="1"/>
</dbReference>
<comment type="caution">
    <text evidence="7">The sequence shown here is derived from an EMBL/GenBank/DDBJ whole genome shotgun (WGS) entry which is preliminary data.</text>
</comment>
<gene>
    <name evidence="7" type="ORF">ERJ67_10970</name>
</gene>
<evidence type="ECO:0000313" key="8">
    <source>
        <dbReference type="Proteomes" id="UP000317990"/>
    </source>
</evidence>
<feature type="domain" description="Carbohydrate kinase PfkB" evidence="6">
    <location>
        <begin position="1"/>
        <end position="311"/>
    </location>
</feature>
<organism evidence="7 8">
    <name type="scientific">Aphanocapsa feldmannii 277cV</name>
    <dbReference type="NCBI Taxonomy" id="2507553"/>
    <lineage>
        <taxon>Bacteria</taxon>
        <taxon>Bacillati</taxon>
        <taxon>Cyanobacteriota</taxon>
        <taxon>Cyanophyceae</taxon>
        <taxon>Oscillatoriophycideae</taxon>
        <taxon>Chroococcales</taxon>
        <taxon>Microcystaceae</taxon>
        <taxon>Aphanocapsa</taxon>
    </lineage>
</organism>
<sequence>MLNVLCFGEALVDRLGPPGGDPAGDRSSSQDVLGGAPANVACALAHLGTASALLGRLGRDAIGERFRVLLARRAVDTAGLQWDERRPSRIVLVSRDARGERTFGGFCGDRGEGFADQAICADQLPAALFRGARWLLFGTIPLASPVAAEALERALALAKAEGLQLALDVNWRPSFWPDPAQAADRVRPLLAQVQLLKLAAEEADWLFRSRDPAVVSAALPQRPAVVISDGAAGARWSLGGDQAALPAFAVDVVDTTGAGDAFLAGLLHGLSETPDLLRQASPAEALDLFRFASACGALVCSGAGAIAPQPSRHAVAAFLNSNPH</sequence>
<dbReference type="PROSITE" id="PS00583">
    <property type="entry name" value="PFKB_KINASES_1"/>
    <property type="match status" value="1"/>
</dbReference>
<dbReference type="PANTHER" id="PTHR43085">
    <property type="entry name" value="HEXOKINASE FAMILY MEMBER"/>
    <property type="match status" value="1"/>
</dbReference>
<evidence type="ECO:0000256" key="2">
    <source>
        <dbReference type="ARBA" id="ARBA00022679"/>
    </source>
</evidence>
<dbReference type="InterPro" id="IPR029056">
    <property type="entry name" value="Ribokinase-like"/>
</dbReference>